<keyword evidence="3" id="KW-1185">Reference proteome</keyword>
<dbReference type="Pfam" id="PF09346">
    <property type="entry name" value="SMI1_KNR4"/>
    <property type="match status" value="1"/>
</dbReference>
<dbReference type="RefSeq" id="WP_013153664.1">
    <property type="nucleotide sequence ID" value="NC_014210.1"/>
</dbReference>
<dbReference type="KEGG" id="nda:Ndas_2640"/>
<reference evidence="2 3" key="1">
    <citation type="journal article" date="2010" name="Stand. Genomic Sci.">
        <title>Complete genome sequence of Nocardiopsis dassonvillei type strain (IMRU 509).</title>
        <authorList>
            <person name="Sun H."/>
            <person name="Lapidus A."/>
            <person name="Nolan M."/>
            <person name="Lucas S."/>
            <person name="Del Rio T.G."/>
            <person name="Tice H."/>
            <person name="Cheng J.F."/>
            <person name="Tapia R."/>
            <person name="Han C."/>
            <person name="Goodwin L."/>
            <person name="Pitluck S."/>
            <person name="Pagani I."/>
            <person name="Ivanova N."/>
            <person name="Mavromatis K."/>
            <person name="Mikhailova N."/>
            <person name="Pati A."/>
            <person name="Chen A."/>
            <person name="Palaniappan K."/>
            <person name="Land M."/>
            <person name="Hauser L."/>
            <person name="Chang Y.J."/>
            <person name="Jeffries C.D."/>
            <person name="Djao O.D."/>
            <person name="Rohde M."/>
            <person name="Sikorski J."/>
            <person name="Goker M."/>
            <person name="Woyke T."/>
            <person name="Bristow J."/>
            <person name="Eisen J.A."/>
            <person name="Markowitz V."/>
            <person name="Hugenholtz P."/>
            <person name="Kyrpides N.C."/>
            <person name="Klenk H.P."/>
        </authorList>
    </citation>
    <scope>NUCLEOTIDE SEQUENCE [LARGE SCALE GENOMIC DNA]</scope>
    <source>
        <strain evidence="3">ATCC 23218 / DSM 43111 / CIP 107115 / JCM 7437 / KCTC 9190 / NBRC 14626 / NCTC 10488 / NRRL B-5397 / IMRU 509</strain>
    </source>
</reference>
<dbReference type="GeneID" id="91485208"/>
<dbReference type="InterPro" id="IPR018958">
    <property type="entry name" value="Knr4/Smi1-like_dom"/>
</dbReference>
<dbReference type="HOGENOM" id="CLU_082074_0_0_11"/>
<dbReference type="STRING" id="446468.Ndas_2640"/>
<dbReference type="eggNOG" id="COG0457">
    <property type="taxonomic scope" value="Bacteria"/>
</dbReference>
<dbReference type="Proteomes" id="UP000002219">
    <property type="component" value="Chromosome 1"/>
</dbReference>
<proteinExistence type="predicted"/>
<evidence type="ECO:0000259" key="1">
    <source>
        <dbReference type="SMART" id="SM00860"/>
    </source>
</evidence>
<organism evidence="2 3">
    <name type="scientific">Nocardiopsis dassonvillei (strain ATCC 23218 / DSM 43111 / CIP 107115 / JCM 7437 / KCTC 9190 / NBRC 14626 / NCTC 10488 / NRRL B-5397 / IMRU 509)</name>
    <name type="common">Actinomadura dassonvillei</name>
    <dbReference type="NCBI Taxonomy" id="446468"/>
    <lineage>
        <taxon>Bacteria</taxon>
        <taxon>Bacillati</taxon>
        <taxon>Actinomycetota</taxon>
        <taxon>Actinomycetes</taxon>
        <taxon>Streptosporangiales</taxon>
        <taxon>Nocardiopsidaceae</taxon>
        <taxon>Nocardiopsis</taxon>
    </lineage>
</organism>
<feature type="domain" description="Knr4/Smi1-like" evidence="1">
    <location>
        <begin position="40"/>
        <end position="216"/>
    </location>
</feature>
<name>D7AYP5_NOCDD</name>
<dbReference type="InterPro" id="IPR037883">
    <property type="entry name" value="Knr4/Smi1-like_sf"/>
</dbReference>
<sequence>MDTSTDVWAGVRERVRELARAPGAREVFGAGSHRFALLEPLTPEELAEAEGQLGIRLPTGYREFLLRVGAGGAGPAHGVFPLVRGVDGRWRWHGDGADLVAPARLAEPFPSTGPDPRSLAALRAEEPVEEDFGDGEEFDRVYEAWDARMADLLWAEERTVGALCLCHLGCALRQWLVVTGPEAGRMWSDGRVDDEDLTPLTGGDGAPLTFTDWYLGWLEEASRAVAVRS</sequence>
<dbReference type="SUPFAM" id="SSF160631">
    <property type="entry name" value="SMI1/KNR4-like"/>
    <property type="match status" value="1"/>
</dbReference>
<dbReference type="Gene3D" id="3.40.1580.10">
    <property type="entry name" value="SMI1/KNR4-like"/>
    <property type="match status" value="1"/>
</dbReference>
<protein>
    <submittedName>
        <fullName evidence="2">Cell wall assembly/cell proliferation coordinating protein, KNR4</fullName>
    </submittedName>
</protein>
<evidence type="ECO:0000313" key="3">
    <source>
        <dbReference type="Proteomes" id="UP000002219"/>
    </source>
</evidence>
<dbReference type="AlphaFoldDB" id="D7AYP5"/>
<dbReference type="SMART" id="SM00860">
    <property type="entry name" value="SMI1_KNR4"/>
    <property type="match status" value="1"/>
</dbReference>
<accession>D7AYP5</accession>
<evidence type="ECO:0000313" key="2">
    <source>
        <dbReference type="EMBL" id="ADH68057.1"/>
    </source>
</evidence>
<gene>
    <name evidence="2" type="ordered locus">Ndas_2640</name>
</gene>
<dbReference type="EMBL" id="CP002040">
    <property type="protein sequence ID" value="ADH68057.1"/>
    <property type="molecule type" value="Genomic_DNA"/>
</dbReference>